<evidence type="ECO:0000313" key="3">
    <source>
        <dbReference type="EMBL" id="PSK80684.1"/>
    </source>
</evidence>
<gene>
    <name evidence="3" type="ORF">CLV79_12026</name>
    <name evidence="4" type="ORF">LOS8367_03581</name>
</gene>
<feature type="compositionally biased region" description="Basic and acidic residues" evidence="2">
    <location>
        <begin position="80"/>
        <end position="94"/>
    </location>
</feature>
<evidence type="ECO:0000313" key="6">
    <source>
        <dbReference type="Proteomes" id="UP000240624"/>
    </source>
</evidence>
<reference evidence="3 6" key="2">
    <citation type="submission" date="2018-03" db="EMBL/GenBank/DDBJ databases">
        <title>Genomic Encyclopedia of Archaeal and Bacterial Type Strains, Phase II (KMG-II): from individual species to whole genera.</title>
        <authorList>
            <person name="Goeker M."/>
        </authorList>
    </citation>
    <scope>NUCLEOTIDE SEQUENCE [LARGE SCALE GENOMIC DNA]</scope>
    <source>
        <strain evidence="3 6">DSM 29956</strain>
    </source>
</reference>
<sequence>MRHDKRILPADRQEAARHRLLAKWDAHLEERGVLHPAMEDFLSFGSLPQLERLRDALNRHRPNSVGGMRLALRRKRSEKWRKTQPEPESRESRMPRVSARLSMAEADLPRPWRRALREMRTSRTTLDRGLLELEDRTPPSATVICNLASTLRVFGQVCADHSLPVEMTPKTIDLYRAARHAKGNVSVSIASRLKELLTFARWCEAEEDVIRKLVRLHKLYAEAAKGERKRKDIWAAKHGKGIGEVWAKAEELLALSHAAPEGSMLRATLTLDAACLALSVVCPLRCGDLHRIEIGTELARKEKGWSLYIETRKTGRPYHRPELWPELTPFLDAVVMLDQSGRDFQDAYAAKHGTALFSRDGGASTPAVDWPSRCWFRHFEIGAHIVRSLWHSLMFESEDDEQWIALALCGQGNARTAQAYILEGRKKRAGRRGRAKIRAIRQASRAG</sequence>
<dbReference type="Gene3D" id="1.10.150.130">
    <property type="match status" value="1"/>
</dbReference>
<organism evidence="4 5">
    <name type="scientific">Limimaricola soesokkakensis</name>
    <dbReference type="NCBI Taxonomy" id="1343159"/>
    <lineage>
        <taxon>Bacteria</taxon>
        <taxon>Pseudomonadati</taxon>
        <taxon>Pseudomonadota</taxon>
        <taxon>Alphaproteobacteria</taxon>
        <taxon>Rhodobacterales</taxon>
        <taxon>Paracoccaceae</taxon>
        <taxon>Limimaricola</taxon>
    </lineage>
</organism>
<dbReference type="RefSeq" id="WP_085897874.1">
    <property type="nucleotide sequence ID" value="NZ_FWFY01000019.1"/>
</dbReference>
<protein>
    <recommendedName>
        <fullName evidence="7">Phage integrase family protein</fullName>
    </recommendedName>
</protein>
<keyword evidence="6" id="KW-1185">Reference proteome</keyword>
<evidence type="ECO:0008006" key="7">
    <source>
        <dbReference type="Google" id="ProtNLM"/>
    </source>
</evidence>
<dbReference type="OrthoDB" id="7851201at2"/>
<evidence type="ECO:0000256" key="1">
    <source>
        <dbReference type="ARBA" id="ARBA00023125"/>
    </source>
</evidence>
<dbReference type="InterPro" id="IPR010998">
    <property type="entry name" value="Integrase_recombinase_N"/>
</dbReference>
<dbReference type="EMBL" id="PYGB01000020">
    <property type="protein sequence ID" value="PSK80684.1"/>
    <property type="molecule type" value="Genomic_DNA"/>
</dbReference>
<dbReference type="EMBL" id="FWFY01000019">
    <property type="protein sequence ID" value="SLN70860.1"/>
    <property type="molecule type" value="Genomic_DNA"/>
</dbReference>
<feature type="region of interest" description="Disordered" evidence="2">
    <location>
        <begin position="74"/>
        <end position="97"/>
    </location>
</feature>
<proteinExistence type="predicted"/>
<name>A0A1X7A5H6_9RHOB</name>
<evidence type="ECO:0000313" key="4">
    <source>
        <dbReference type="EMBL" id="SLN70860.1"/>
    </source>
</evidence>
<dbReference type="Proteomes" id="UP000240624">
    <property type="component" value="Unassembled WGS sequence"/>
</dbReference>
<keyword evidence="1" id="KW-0238">DNA-binding</keyword>
<evidence type="ECO:0000256" key="2">
    <source>
        <dbReference type="SAM" id="MobiDB-lite"/>
    </source>
</evidence>
<dbReference type="Proteomes" id="UP000193495">
    <property type="component" value="Unassembled WGS sequence"/>
</dbReference>
<dbReference type="GO" id="GO:0003677">
    <property type="term" value="F:DNA binding"/>
    <property type="evidence" value="ECO:0007669"/>
    <property type="project" value="UniProtKB-KW"/>
</dbReference>
<dbReference type="AlphaFoldDB" id="A0A1X7A5H6"/>
<evidence type="ECO:0000313" key="5">
    <source>
        <dbReference type="Proteomes" id="UP000193495"/>
    </source>
</evidence>
<accession>A0A1X7A5H6</accession>
<reference evidence="4 5" key="1">
    <citation type="submission" date="2017-03" db="EMBL/GenBank/DDBJ databases">
        <authorList>
            <person name="Afonso C.L."/>
            <person name="Miller P.J."/>
            <person name="Scott M.A."/>
            <person name="Spackman E."/>
            <person name="Goraichik I."/>
            <person name="Dimitrov K.M."/>
            <person name="Suarez D.L."/>
            <person name="Swayne D.E."/>
        </authorList>
    </citation>
    <scope>NUCLEOTIDE SEQUENCE [LARGE SCALE GENOMIC DNA]</scope>
    <source>
        <strain evidence="4 5">CECT 8367</strain>
    </source>
</reference>